<name>A0A5N6TIF7_ASPAV</name>
<keyword evidence="1" id="KW-0812">Transmembrane</keyword>
<feature type="transmembrane region" description="Helical" evidence="1">
    <location>
        <begin position="139"/>
        <end position="159"/>
    </location>
</feature>
<sequence length="165" mass="18804">MAQLPAQSASPEEVRRYIIQTLTSKHLTDEKFAEESARSWRVGRGVELHDADLAYFQAIFGVDVGLCLFRSVAEDQNEVWEKSPLGKFSFCVMVVLFLLVMGYHTGSFVESEMNLSFAEPLFGIWLIFYGLVKPKRQYYMLGCGILVLFSVALNLYLYGYEPEAF</sequence>
<accession>A0A5N6TIF7</accession>
<proteinExistence type="predicted"/>
<dbReference type="OrthoDB" id="4771706at2759"/>
<gene>
    <name evidence="2" type="ORF">BDV25DRAFT_144003</name>
</gene>
<feature type="transmembrane region" description="Helical" evidence="1">
    <location>
        <begin position="115"/>
        <end position="132"/>
    </location>
</feature>
<organism evidence="2 3">
    <name type="scientific">Aspergillus avenaceus</name>
    <dbReference type="NCBI Taxonomy" id="36643"/>
    <lineage>
        <taxon>Eukaryota</taxon>
        <taxon>Fungi</taxon>
        <taxon>Dikarya</taxon>
        <taxon>Ascomycota</taxon>
        <taxon>Pezizomycotina</taxon>
        <taxon>Eurotiomycetes</taxon>
        <taxon>Eurotiomycetidae</taxon>
        <taxon>Eurotiales</taxon>
        <taxon>Aspergillaceae</taxon>
        <taxon>Aspergillus</taxon>
        <taxon>Aspergillus subgen. Circumdati</taxon>
    </lineage>
</organism>
<keyword evidence="1" id="KW-0472">Membrane</keyword>
<keyword evidence="3" id="KW-1185">Reference proteome</keyword>
<evidence type="ECO:0000256" key="1">
    <source>
        <dbReference type="SAM" id="Phobius"/>
    </source>
</evidence>
<keyword evidence="1" id="KW-1133">Transmembrane helix</keyword>
<feature type="transmembrane region" description="Helical" evidence="1">
    <location>
        <begin position="85"/>
        <end position="103"/>
    </location>
</feature>
<dbReference type="EMBL" id="ML742285">
    <property type="protein sequence ID" value="KAE8146125.1"/>
    <property type="molecule type" value="Genomic_DNA"/>
</dbReference>
<protein>
    <submittedName>
        <fullName evidence="2">Uncharacterized protein</fullName>
    </submittedName>
</protein>
<dbReference type="Proteomes" id="UP000325780">
    <property type="component" value="Unassembled WGS sequence"/>
</dbReference>
<evidence type="ECO:0000313" key="3">
    <source>
        <dbReference type="Proteomes" id="UP000325780"/>
    </source>
</evidence>
<dbReference type="AlphaFoldDB" id="A0A5N6TIF7"/>
<reference evidence="2 3" key="1">
    <citation type="submission" date="2019-04" db="EMBL/GenBank/DDBJ databases">
        <title>Friends and foes A comparative genomics study of 23 Aspergillus species from section Flavi.</title>
        <authorList>
            <consortium name="DOE Joint Genome Institute"/>
            <person name="Kjaerbolling I."/>
            <person name="Vesth T."/>
            <person name="Frisvad J.C."/>
            <person name="Nybo J.L."/>
            <person name="Theobald S."/>
            <person name="Kildgaard S."/>
            <person name="Isbrandt T."/>
            <person name="Kuo A."/>
            <person name="Sato A."/>
            <person name="Lyhne E.K."/>
            <person name="Kogle M.E."/>
            <person name="Wiebenga A."/>
            <person name="Kun R.S."/>
            <person name="Lubbers R.J."/>
            <person name="Makela M.R."/>
            <person name="Barry K."/>
            <person name="Chovatia M."/>
            <person name="Clum A."/>
            <person name="Daum C."/>
            <person name="Haridas S."/>
            <person name="He G."/>
            <person name="LaButti K."/>
            <person name="Lipzen A."/>
            <person name="Mondo S."/>
            <person name="Riley R."/>
            <person name="Salamov A."/>
            <person name="Simmons B.A."/>
            <person name="Magnuson J.K."/>
            <person name="Henrissat B."/>
            <person name="Mortensen U.H."/>
            <person name="Larsen T.O."/>
            <person name="Devries R.P."/>
            <person name="Grigoriev I.V."/>
            <person name="Machida M."/>
            <person name="Baker S.E."/>
            <person name="Andersen M.R."/>
        </authorList>
    </citation>
    <scope>NUCLEOTIDE SEQUENCE [LARGE SCALE GENOMIC DNA]</scope>
    <source>
        <strain evidence="2 3">IBT 18842</strain>
    </source>
</reference>
<evidence type="ECO:0000313" key="2">
    <source>
        <dbReference type="EMBL" id="KAE8146125.1"/>
    </source>
</evidence>
<feature type="transmembrane region" description="Helical" evidence="1">
    <location>
        <begin position="54"/>
        <end position="73"/>
    </location>
</feature>